<dbReference type="InterPro" id="IPR036866">
    <property type="entry name" value="RibonucZ/Hydroxyglut_hydro"/>
</dbReference>
<comment type="caution">
    <text evidence="1">The sequence shown here is derived from an EMBL/GenBank/DDBJ whole genome shotgun (WGS) entry which is preliminary data.</text>
</comment>
<organism evidence="1 2">
    <name type="scientific">Methylobacterium ajmalii</name>
    <dbReference type="NCBI Taxonomy" id="2738439"/>
    <lineage>
        <taxon>Bacteria</taxon>
        <taxon>Pseudomonadati</taxon>
        <taxon>Pseudomonadota</taxon>
        <taxon>Alphaproteobacteria</taxon>
        <taxon>Hyphomicrobiales</taxon>
        <taxon>Methylobacteriaceae</taxon>
        <taxon>Methylobacterium</taxon>
    </lineage>
</organism>
<dbReference type="SUPFAM" id="SSF56281">
    <property type="entry name" value="Metallo-hydrolase/oxidoreductase"/>
    <property type="match status" value="1"/>
</dbReference>
<accession>A0ABV0A5P2</accession>
<proteinExistence type="predicted"/>
<name>A0ABV0A5P2_9HYPH</name>
<evidence type="ECO:0000313" key="1">
    <source>
        <dbReference type="EMBL" id="MEN3238776.1"/>
    </source>
</evidence>
<reference evidence="1 2" key="1">
    <citation type="journal article" date="2023" name="PLoS ONE">
        <title>Complete genome assembly of Hawai'i environmental nontuberculous mycobacteria reveals unexpected co-isolation with methylobacteria.</title>
        <authorList>
            <person name="Hendrix J."/>
            <person name="Epperson L.E."/>
            <person name="Tong E.I."/>
            <person name="Chan Y.L."/>
            <person name="Hasan N.A."/>
            <person name="Dawrs S.N."/>
            <person name="Norton G.J."/>
            <person name="Virdi R."/>
            <person name="Crooks J.L."/>
            <person name="Chan E.D."/>
            <person name="Honda J.R."/>
            <person name="Strong M."/>
        </authorList>
    </citation>
    <scope>NUCLEOTIDE SEQUENCE [LARGE SCALE GENOMIC DNA]</scope>
    <source>
        <strain evidence="1 2">NJH_HI04-1</strain>
    </source>
</reference>
<evidence type="ECO:0000313" key="2">
    <source>
        <dbReference type="Proteomes" id="UP001407347"/>
    </source>
</evidence>
<sequence>MPSPASSDAFLPYDPLNQPKQVAGDLWIIDGHEVRMRSFGLRIPFPTRMTVVRLPDGGLWIHSPVAPDEALFEAIERLGAVSHLVAPNTLHWSYIADWRKRFPRAVVYIAPGLEARVDVPRTNLMDTAEPAWSAAIDQRVVGGPVLTEAVFFHRASRTLILTDLIENFEPERVRSCVWRCALCLSGAADPDGKAPIDMQLSFLGHRKHLRAMVRQMIDWAPQRIVLSHGRWYEDDGVAELQRAFRWIL</sequence>
<gene>
    <name evidence="1" type="ORF">PUR29_35650</name>
</gene>
<dbReference type="RefSeq" id="WP_298963616.1">
    <property type="nucleotide sequence ID" value="NZ_JAQYXP010000007.1"/>
</dbReference>
<protein>
    <submittedName>
        <fullName evidence="1">DUF4336 domain-containing protein</fullName>
    </submittedName>
</protein>
<dbReference type="Proteomes" id="UP001407347">
    <property type="component" value="Unassembled WGS sequence"/>
</dbReference>
<keyword evidence="2" id="KW-1185">Reference proteome</keyword>
<dbReference type="PANTHER" id="PTHR33835">
    <property type="entry name" value="YALI0C07656P"/>
    <property type="match status" value="1"/>
</dbReference>
<dbReference type="EMBL" id="JAQYXP010000007">
    <property type="protein sequence ID" value="MEN3238776.1"/>
    <property type="molecule type" value="Genomic_DNA"/>
</dbReference>
<dbReference type="Pfam" id="PF14234">
    <property type="entry name" value="DUF4336"/>
    <property type="match status" value="1"/>
</dbReference>
<dbReference type="InterPro" id="IPR025638">
    <property type="entry name" value="DUF4336"/>
</dbReference>
<dbReference type="PANTHER" id="PTHR33835:SF2">
    <property type="entry name" value="LYSINE-TRNA LIGASE"/>
    <property type="match status" value="1"/>
</dbReference>